<evidence type="ECO:0000259" key="5">
    <source>
        <dbReference type="PROSITE" id="PS50089"/>
    </source>
</evidence>
<gene>
    <name evidence="6" type="ORF">DSTB1V02_LOCUS6446</name>
</gene>
<dbReference type="GO" id="GO:0008270">
    <property type="term" value="F:zinc ion binding"/>
    <property type="evidence" value="ECO:0007669"/>
    <property type="project" value="UniProtKB-KW"/>
</dbReference>
<dbReference type="SUPFAM" id="SSF57850">
    <property type="entry name" value="RING/U-box"/>
    <property type="match status" value="1"/>
</dbReference>
<evidence type="ECO:0000256" key="4">
    <source>
        <dbReference type="SAM" id="MobiDB-lite"/>
    </source>
</evidence>
<reference evidence="6" key="1">
    <citation type="submission" date="2020-11" db="EMBL/GenBank/DDBJ databases">
        <authorList>
            <person name="Tran Van P."/>
        </authorList>
    </citation>
    <scope>NUCLEOTIDE SEQUENCE</scope>
</reference>
<sequence>MPGEERKLGLIPSIRKTQLVKSPKTLPPKALPPKTLPLPGDVTEGEEERCPGCGMSYDRGKKRRLVEDCGHQRCLTCICHHPLCPFCQDASLFYGQEAKRLILPAPALHANRSHVKTNGHFSPSMKASIG</sequence>
<evidence type="ECO:0000256" key="1">
    <source>
        <dbReference type="ARBA" id="ARBA00022771"/>
    </source>
</evidence>
<evidence type="ECO:0000313" key="6">
    <source>
        <dbReference type="EMBL" id="CAD7246598.1"/>
    </source>
</evidence>
<dbReference type="EMBL" id="CAJPEV010001178">
    <property type="protein sequence ID" value="CAG0891205.1"/>
    <property type="molecule type" value="Genomic_DNA"/>
</dbReference>
<accession>A0A7R8XBG5</accession>
<evidence type="ECO:0000256" key="2">
    <source>
        <dbReference type="ARBA" id="ARBA00022833"/>
    </source>
</evidence>
<dbReference type="InterPro" id="IPR001841">
    <property type="entry name" value="Znf_RING"/>
</dbReference>
<evidence type="ECO:0000313" key="7">
    <source>
        <dbReference type="Proteomes" id="UP000677054"/>
    </source>
</evidence>
<keyword evidence="1 3" id="KW-0863">Zinc-finger</keyword>
<feature type="domain" description="RING-type" evidence="5">
    <location>
        <begin position="50"/>
        <end position="88"/>
    </location>
</feature>
<dbReference type="EMBL" id="LR900695">
    <property type="protein sequence ID" value="CAD7246598.1"/>
    <property type="molecule type" value="Genomic_DNA"/>
</dbReference>
<protein>
    <recommendedName>
        <fullName evidence="5">RING-type domain-containing protein</fullName>
    </recommendedName>
</protein>
<dbReference type="Proteomes" id="UP000677054">
    <property type="component" value="Unassembled WGS sequence"/>
</dbReference>
<name>A0A7R8XBG5_9CRUS</name>
<proteinExistence type="predicted"/>
<feature type="region of interest" description="Disordered" evidence="4">
    <location>
        <begin position="22"/>
        <end position="49"/>
    </location>
</feature>
<evidence type="ECO:0000256" key="3">
    <source>
        <dbReference type="PROSITE-ProRule" id="PRU00175"/>
    </source>
</evidence>
<keyword evidence="1 3" id="KW-0479">Metal-binding</keyword>
<feature type="compositionally biased region" description="Pro residues" evidence="4">
    <location>
        <begin position="25"/>
        <end position="36"/>
    </location>
</feature>
<dbReference type="OrthoDB" id="5958958at2759"/>
<organism evidence="6">
    <name type="scientific">Darwinula stevensoni</name>
    <dbReference type="NCBI Taxonomy" id="69355"/>
    <lineage>
        <taxon>Eukaryota</taxon>
        <taxon>Metazoa</taxon>
        <taxon>Ecdysozoa</taxon>
        <taxon>Arthropoda</taxon>
        <taxon>Crustacea</taxon>
        <taxon>Oligostraca</taxon>
        <taxon>Ostracoda</taxon>
        <taxon>Podocopa</taxon>
        <taxon>Podocopida</taxon>
        <taxon>Darwinulocopina</taxon>
        <taxon>Darwinuloidea</taxon>
        <taxon>Darwinulidae</taxon>
        <taxon>Darwinula</taxon>
    </lineage>
</organism>
<keyword evidence="7" id="KW-1185">Reference proteome</keyword>
<dbReference type="AlphaFoldDB" id="A0A7R8XBG5"/>
<keyword evidence="2" id="KW-0862">Zinc</keyword>
<dbReference type="PROSITE" id="PS50089">
    <property type="entry name" value="ZF_RING_2"/>
    <property type="match status" value="1"/>
</dbReference>